<dbReference type="EMBL" id="JARBHB010000014">
    <property type="protein sequence ID" value="KAJ8868881.1"/>
    <property type="molecule type" value="Genomic_DNA"/>
</dbReference>
<comment type="caution">
    <text evidence="2">The sequence shown here is derived from an EMBL/GenBank/DDBJ whole genome shotgun (WGS) entry which is preliminary data.</text>
</comment>
<proteinExistence type="predicted"/>
<name>A0ABQ9G8Y6_9NEOP</name>
<organism evidence="2 3">
    <name type="scientific">Dryococelus australis</name>
    <dbReference type="NCBI Taxonomy" id="614101"/>
    <lineage>
        <taxon>Eukaryota</taxon>
        <taxon>Metazoa</taxon>
        <taxon>Ecdysozoa</taxon>
        <taxon>Arthropoda</taxon>
        <taxon>Hexapoda</taxon>
        <taxon>Insecta</taxon>
        <taxon>Pterygota</taxon>
        <taxon>Neoptera</taxon>
        <taxon>Polyneoptera</taxon>
        <taxon>Phasmatodea</taxon>
        <taxon>Verophasmatodea</taxon>
        <taxon>Anareolatae</taxon>
        <taxon>Phasmatidae</taxon>
        <taxon>Eurycanthinae</taxon>
        <taxon>Dryococelus</taxon>
    </lineage>
</organism>
<sequence length="166" mass="18818">MNADVGSQLIYLCETCWVERHDDVSHFLKPHQKLQKPRQKSYTLATLHALQQDCKKSFSILHMHATSTAAKLKIDLTMARQMHRANYVANSTEEYYRQSVYIPLLDVITYLEQHFSQDTLHEQANQQKSESANKPAILSTSEQASKSANKGAQQVGKQASSKLANK</sequence>
<dbReference type="Proteomes" id="UP001159363">
    <property type="component" value="Chromosome 13"/>
</dbReference>
<keyword evidence="3" id="KW-1185">Reference proteome</keyword>
<evidence type="ECO:0000313" key="3">
    <source>
        <dbReference type="Proteomes" id="UP001159363"/>
    </source>
</evidence>
<evidence type="ECO:0000256" key="1">
    <source>
        <dbReference type="SAM" id="MobiDB-lite"/>
    </source>
</evidence>
<reference evidence="2 3" key="1">
    <citation type="submission" date="2023-02" db="EMBL/GenBank/DDBJ databases">
        <title>LHISI_Scaffold_Assembly.</title>
        <authorList>
            <person name="Stuart O.P."/>
            <person name="Cleave R."/>
            <person name="Magrath M.J.L."/>
            <person name="Mikheyev A.S."/>
        </authorList>
    </citation>
    <scope>NUCLEOTIDE SEQUENCE [LARGE SCALE GENOMIC DNA]</scope>
    <source>
        <strain evidence="2">Daus_M_001</strain>
        <tissue evidence="2">Leg muscle</tissue>
    </source>
</reference>
<gene>
    <name evidence="2" type="ORF">PR048_030422</name>
</gene>
<evidence type="ECO:0000313" key="2">
    <source>
        <dbReference type="EMBL" id="KAJ8868881.1"/>
    </source>
</evidence>
<accession>A0ABQ9G8Y6</accession>
<feature type="region of interest" description="Disordered" evidence="1">
    <location>
        <begin position="121"/>
        <end position="166"/>
    </location>
</feature>
<protein>
    <submittedName>
        <fullName evidence="2">Uncharacterized protein</fullName>
    </submittedName>
</protein>